<keyword evidence="3" id="KW-0963">Cytoplasm</keyword>
<dbReference type="Gene3D" id="1.10.220.20">
    <property type="match status" value="1"/>
</dbReference>
<dbReference type="Pfam" id="PF16453">
    <property type="entry name" value="IQ_SEC7_PH"/>
    <property type="match status" value="1"/>
</dbReference>
<reference evidence="8 9" key="1">
    <citation type="submission" date="2019-07" db="EMBL/GenBank/DDBJ databases">
        <title>Annotation for the trematode Paragonimus westermani.</title>
        <authorList>
            <person name="Choi Y.-J."/>
        </authorList>
    </citation>
    <scope>NUCLEOTIDE SEQUENCE [LARGE SCALE GENOMIC DNA]</scope>
    <source>
        <strain evidence="8">180907_Pwestermani</strain>
    </source>
</reference>
<dbReference type="Pfam" id="PF01369">
    <property type="entry name" value="Sec7"/>
    <property type="match status" value="1"/>
</dbReference>
<dbReference type="SUPFAM" id="SSF50729">
    <property type="entry name" value="PH domain-like"/>
    <property type="match status" value="1"/>
</dbReference>
<dbReference type="OrthoDB" id="6246723at2759"/>
<dbReference type="PROSITE" id="PS50190">
    <property type="entry name" value="SEC7"/>
    <property type="match status" value="1"/>
</dbReference>
<gene>
    <name evidence="8" type="ORF">P879_01377</name>
</gene>
<dbReference type="PROSITE" id="PS50096">
    <property type="entry name" value="IQ"/>
    <property type="match status" value="1"/>
</dbReference>
<evidence type="ECO:0000256" key="4">
    <source>
        <dbReference type="ARBA" id="ARBA00022553"/>
    </source>
</evidence>
<evidence type="ECO:0000256" key="6">
    <source>
        <dbReference type="SAM" id="MobiDB-lite"/>
    </source>
</evidence>
<evidence type="ECO:0000256" key="2">
    <source>
        <dbReference type="ARBA" id="ARBA00006248"/>
    </source>
</evidence>
<dbReference type="InterPro" id="IPR033742">
    <property type="entry name" value="IQSEC_PH"/>
</dbReference>
<comment type="similarity">
    <text evidence="2">Belongs to the BRAG family.</text>
</comment>
<dbReference type="CDD" id="cd00171">
    <property type="entry name" value="Sec7"/>
    <property type="match status" value="1"/>
</dbReference>
<dbReference type="CDD" id="cd13318">
    <property type="entry name" value="PH_IQSEC"/>
    <property type="match status" value="1"/>
</dbReference>
<feature type="compositionally biased region" description="Polar residues" evidence="6">
    <location>
        <begin position="1261"/>
        <end position="1271"/>
    </location>
</feature>
<dbReference type="InterPro" id="IPR011993">
    <property type="entry name" value="PH-like_dom_sf"/>
</dbReference>
<accession>A0A8T0DM48</accession>
<feature type="compositionally biased region" description="Polar residues" evidence="6">
    <location>
        <begin position="518"/>
        <end position="542"/>
    </location>
</feature>
<dbReference type="GO" id="GO:0030036">
    <property type="term" value="P:actin cytoskeleton organization"/>
    <property type="evidence" value="ECO:0007669"/>
    <property type="project" value="TreeGrafter"/>
</dbReference>
<evidence type="ECO:0000259" key="7">
    <source>
        <dbReference type="PROSITE" id="PS50190"/>
    </source>
</evidence>
<dbReference type="GO" id="GO:0032012">
    <property type="term" value="P:regulation of ARF protein signal transduction"/>
    <property type="evidence" value="ECO:0007669"/>
    <property type="project" value="InterPro"/>
</dbReference>
<dbReference type="GO" id="GO:0005737">
    <property type="term" value="C:cytoplasm"/>
    <property type="evidence" value="ECO:0007669"/>
    <property type="project" value="UniProtKB-SubCell"/>
</dbReference>
<dbReference type="EMBL" id="JTDF01002824">
    <property type="protein sequence ID" value="KAF8568406.1"/>
    <property type="molecule type" value="Genomic_DNA"/>
</dbReference>
<dbReference type="Gene3D" id="2.30.29.30">
    <property type="entry name" value="Pleckstrin-homology domain (PH domain)/Phosphotyrosine-binding domain (PTB)"/>
    <property type="match status" value="1"/>
</dbReference>
<feature type="region of interest" description="Disordered" evidence="6">
    <location>
        <begin position="1252"/>
        <end position="1306"/>
    </location>
</feature>
<feature type="domain" description="SEC7" evidence="7">
    <location>
        <begin position="763"/>
        <end position="952"/>
    </location>
</feature>
<feature type="region of interest" description="Disordered" evidence="6">
    <location>
        <begin position="504"/>
        <end position="542"/>
    </location>
</feature>
<keyword evidence="9" id="KW-1185">Reference proteome</keyword>
<dbReference type="PANTHER" id="PTHR10663:SF342">
    <property type="entry name" value="FI21420P1"/>
    <property type="match status" value="1"/>
</dbReference>
<evidence type="ECO:0000256" key="1">
    <source>
        <dbReference type="ARBA" id="ARBA00004496"/>
    </source>
</evidence>
<dbReference type="PANTHER" id="PTHR10663">
    <property type="entry name" value="GUANYL-NUCLEOTIDE EXCHANGE FACTOR"/>
    <property type="match status" value="1"/>
</dbReference>
<keyword evidence="4" id="KW-0597">Phosphoprotein</keyword>
<evidence type="ECO:0000256" key="3">
    <source>
        <dbReference type="ARBA" id="ARBA00022490"/>
    </source>
</evidence>
<dbReference type="Gene3D" id="1.10.1000.11">
    <property type="entry name" value="Arf Nucleotide-binding Site Opener,domain 2"/>
    <property type="match status" value="1"/>
</dbReference>
<organism evidence="8 9">
    <name type="scientific">Paragonimus westermani</name>
    <dbReference type="NCBI Taxonomy" id="34504"/>
    <lineage>
        <taxon>Eukaryota</taxon>
        <taxon>Metazoa</taxon>
        <taxon>Spiralia</taxon>
        <taxon>Lophotrochozoa</taxon>
        <taxon>Platyhelminthes</taxon>
        <taxon>Trematoda</taxon>
        <taxon>Digenea</taxon>
        <taxon>Plagiorchiida</taxon>
        <taxon>Troglotremata</taxon>
        <taxon>Troglotrematidae</taxon>
        <taxon>Paragonimus</taxon>
    </lineage>
</organism>
<dbReference type="InterPro" id="IPR000904">
    <property type="entry name" value="Sec7_dom"/>
</dbReference>
<keyword evidence="5" id="KW-0175">Coiled coil</keyword>
<dbReference type="Proteomes" id="UP000699462">
    <property type="component" value="Unassembled WGS sequence"/>
</dbReference>
<dbReference type="SMART" id="SM00222">
    <property type="entry name" value="Sec7"/>
    <property type="match status" value="1"/>
</dbReference>
<feature type="compositionally biased region" description="Low complexity" evidence="6">
    <location>
        <begin position="382"/>
        <end position="391"/>
    </location>
</feature>
<feature type="region of interest" description="Disordered" evidence="6">
    <location>
        <begin position="382"/>
        <end position="406"/>
    </location>
</feature>
<dbReference type="GO" id="GO:0005085">
    <property type="term" value="F:guanyl-nucleotide exchange factor activity"/>
    <property type="evidence" value="ECO:0007669"/>
    <property type="project" value="InterPro"/>
</dbReference>
<dbReference type="SUPFAM" id="SSF48425">
    <property type="entry name" value="Sec7 domain"/>
    <property type="match status" value="1"/>
</dbReference>
<dbReference type="InterPro" id="IPR035999">
    <property type="entry name" value="Sec7_dom_sf"/>
</dbReference>
<feature type="compositionally biased region" description="Polar residues" evidence="6">
    <location>
        <begin position="1288"/>
        <end position="1306"/>
    </location>
</feature>
<evidence type="ECO:0000256" key="5">
    <source>
        <dbReference type="ARBA" id="ARBA00023054"/>
    </source>
</evidence>
<comment type="subcellular location">
    <subcellularLocation>
        <location evidence="1">Cytoplasm</location>
    </subcellularLocation>
</comment>
<protein>
    <recommendedName>
        <fullName evidence="7">SEC7 domain-containing protein</fullName>
    </recommendedName>
</protein>
<evidence type="ECO:0000313" key="8">
    <source>
        <dbReference type="EMBL" id="KAF8568406.1"/>
    </source>
</evidence>
<comment type="caution">
    <text evidence="8">The sequence shown here is derived from an EMBL/GenBank/DDBJ whole genome shotgun (WGS) entry which is preliminary data.</text>
</comment>
<evidence type="ECO:0000313" key="9">
    <source>
        <dbReference type="Proteomes" id="UP000699462"/>
    </source>
</evidence>
<dbReference type="InterPro" id="IPR023394">
    <property type="entry name" value="Sec7_C_sf"/>
</dbReference>
<proteinExistence type="inferred from homology"/>
<name>A0A8T0DM48_9TREM</name>
<sequence length="1306" mass="143847">MSTSTVNCGSVLHPSFASHRLGADNMRHSCEPCSNGLPKTGDSVDNLPLACRSNCFMSITKQPFENQGNTPPTDGTSIQLDSSNKAMCILTQTTPDTSQSNSWNVEQFGCEVAPHFEHSQRKQLDCTTPAVFPIPVPFSDQPQPSSRCGCPQQCTSLPTPPSSRSSLDFRTVVGHSLSRANCVVDSGPTNQPQSCHPVHIHPGVLTCLPVPESYSKEVLLLHNPRPTRIEFGTLSYELGEDLRAKEIELIERCYGGRMRAQRAARIIQNAYREYRLRTEYARICLEKRKPDSCASANVLAFSSKHVLTTSTRALDEVKLLNGSCPVRSTLRSSGSLEDLVLEQAYVDWALKAATAQTSCGASTNSDSACAVGNEQTSSRLGFASSLSSHSSSESKTDGPFDSVLKNNQANSIAGNTDCKPHTSLFPPASEPDIVYTNGCLPHFSTFDKPGRMKIDVPCRLTPPVSTRELSIGSNSSCFHSCNCIRLAPPALSCELQRRRTSPIRKLSSPTVHRRNLHQVDSPNSSKTVSSSQNIRHSPNDSVASNTIVRPSFIRCTCHPHSEAFFCQPPQSTRIAFVSPALQPSHCQCIQCSRSNIYAHAPKMLVPSHLTPLNLASTSRRHGLISSTATGDHPPVPPGRVCSKSLVNYQTSLPTTTSNNGCAAVQVPRPILVAVTSSGPHRHSSGHSRNSSFPQHQFGNNPHPLTVEQMRQNRLLIPSHCHGYQHVRSANQIRLCSPDSPVSADQMQPISAHLAKQQVRNLEKRRKRLYRIGLNIFNKSPIKGVDFLIRYNFLDCSPDTIARFLLTRKGLSRIAIGDYLGNTKDEMAVVTTKQFMRELDFREQEVDEALRSLLSCFRTPGESQKIVHLLTEFQSAYVEQNSARVKAQFRNPDSVMVLAYAIVMLHTDMYSPNVRTQSKMTRDQFVRNLRGVDGGEDLDRNLLLAIYDRVQLCEMTVLPDHTDQVRKIQQHLTGPLRPINLALPSRRLVCYCRLYEVPDKNKKERPGAHQREVFLFNDLLLVTKGVQKKRKDAAIAYQVRASLNLLGVRLIAFETPHHPHGLELVLPIPERTEAVNARDSGLTGSALPPASQARILVTLNTKTMSDRARFMEDLQECILEVTEMDRLRIEEEVAKQTQPRKRFVKQGSATVASSLHVQTFEESQTGQARSTSGHFLTGVKPNLSTVSHCGAHALVPDCVRNCGLSQQVPVSNRDPHFSCAGKACTQVLTTSATACKGVTSCRLEMVSQLNQNVSNRSEELDPTQQKSVSLTHEAQRLSGDSGLLVDLETPTSKTSRTLGSSCSVPSS</sequence>
<feature type="region of interest" description="Disordered" evidence="6">
    <location>
        <begin position="676"/>
        <end position="702"/>
    </location>
</feature>